<accession>A0A150RAF6</accession>
<feature type="chain" id="PRO_5007567856" description="Secreted protein" evidence="1">
    <location>
        <begin position="21"/>
        <end position="295"/>
    </location>
</feature>
<name>A0A150RAF6_SORCE</name>
<organism evidence="2 3">
    <name type="scientific">Sorangium cellulosum</name>
    <name type="common">Polyangium cellulosum</name>
    <dbReference type="NCBI Taxonomy" id="56"/>
    <lineage>
        <taxon>Bacteria</taxon>
        <taxon>Pseudomonadati</taxon>
        <taxon>Myxococcota</taxon>
        <taxon>Polyangia</taxon>
        <taxon>Polyangiales</taxon>
        <taxon>Polyangiaceae</taxon>
        <taxon>Sorangium</taxon>
    </lineage>
</organism>
<sequence>MFLCCTRTVALLAIPLVTTACIGAELDDEFEEPIGEAEAAVISSNSILPNALHKNSLNSPTTALTPNALSPTALTWASLSWSARGALQDPGTNGNLSRELLRYVVSCALRPNQSFSFSWTDSSGAVHPETYHGDVAIADWWVYGPLNDPFYQRHMSACLAARTNWYGVSVLISLRSNQPFMASAWAERSSYTVREGAFWGNLFSSTPYIRSCYSPAGVDRARALKRDCAAGHLNVDPGSGATTTQACGPIAIAGSCDTVCSVVNADGGYYSQCLDNPAIPGSARTDMVVTSFLPP</sequence>
<keyword evidence="1" id="KW-0732">Signal</keyword>
<dbReference type="Proteomes" id="UP000075635">
    <property type="component" value="Unassembled WGS sequence"/>
</dbReference>
<reference evidence="2 3" key="1">
    <citation type="submission" date="2014-02" db="EMBL/GenBank/DDBJ databases">
        <title>The small core and large imbalanced accessory genome model reveals a collaborative survival strategy of Sorangium cellulosum strains in nature.</title>
        <authorList>
            <person name="Han K."/>
            <person name="Peng R."/>
            <person name="Blom J."/>
            <person name="Li Y.-Z."/>
        </authorList>
    </citation>
    <scope>NUCLEOTIDE SEQUENCE [LARGE SCALE GENOMIC DNA]</scope>
    <source>
        <strain evidence="2 3">So0011-07</strain>
    </source>
</reference>
<proteinExistence type="predicted"/>
<dbReference type="EMBL" id="JEMB01002962">
    <property type="protein sequence ID" value="KYF76926.1"/>
    <property type="molecule type" value="Genomic_DNA"/>
</dbReference>
<dbReference type="AlphaFoldDB" id="A0A150RAF6"/>
<evidence type="ECO:0008006" key="4">
    <source>
        <dbReference type="Google" id="ProtNLM"/>
    </source>
</evidence>
<evidence type="ECO:0000256" key="1">
    <source>
        <dbReference type="SAM" id="SignalP"/>
    </source>
</evidence>
<protein>
    <recommendedName>
        <fullName evidence="4">Secreted protein</fullName>
    </recommendedName>
</protein>
<dbReference type="PROSITE" id="PS51257">
    <property type="entry name" value="PROKAR_LIPOPROTEIN"/>
    <property type="match status" value="1"/>
</dbReference>
<gene>
    <name evidence="2" type="ORF">BE17_28840</name>
</gene>
<comment type="caution">
    <text evidence="2">The sequence shown here is derived from an EMBL/GenBank/DDBJ whole genome shotgun (WGS) entry which is preliminary data.</text>
</comment>
<evidence type="ECO:0000313" key="3">
    <source>
        <dbReference type="Proteomes" id="UP000075635"/>
    </source>
</evidence>
<evidence type="ECO:0000313" key="2">
    <source>
        <dbReference type="EMBL" id="KYF76926.1"/>
    </source>
</evidence>
<feature type="signal peptide" evidence="1">
    <location>
        <begin position="1"/>
        <end position="20"/>
    </location>
</feature>